<dbReference type="InterPro" id="IPR036129">
    <property type="entry name" value="Glycerate_kinase_sf"/>
</dbReference>
<evidence type="ECO:0000256" key="1">
    <source>
        <dbReference type="ARBA" id="ARBA00006284"/>
    </source>
</evidence>
<dbReference type="NCBIfam" id="TIGR00045">
    <property type="entry name" value="glycerate kinase"/>
    <property type="match status" value="1"/>
</dbReference>
<keyword evidence="3 4" id="KW-0418">Kinase</keyword>
<dbReference type="RefSeq" id="WP_107584706.1">
    <property type="nucleotide sequence ID" value="NZ_PZJJ01000010.1"/>
</dbReference>
<dbReference type="Gene3D" id="3.90.1510.10">
    <property type="entry name" value="Glycerate kinase, domain 2"/>
    <property type="match status" value="1"/>
</dbReference>
<dbReference type="GO" id="GO:0008887">
    <property type="term" value="F:glycerate kinase activity"/>
    <property type="evidence" value="ECO:0007669"/>
    <property type="project" value="UniProtKB-UniRule"/>
</dbReference>
<dbReference type="EMBL" id="PZJJ01000010">
    <property type="protein sequence ID" value="PTL39105.1"/>
    <property type="molecule type" value="Genomic_DNA"/>
</dbReference>
<dbReference type="AlphaFoldDB" id="A0A2T4U6W0"/>
<protein>
    <submittedName>
        <fullName evidence="5">Glycerate kinase</fullName>
    </submittedName>
</protein>
<dbReference type="SUPFAM" id="SSF110738">
    <property type="entry name" value="Glycerate kinase I"/>
    <property type="match status" value="1"/>
</dbReference>
<evidence type="ECO:0000256" key="4">
    <source>
        <dbReference type="PIRNR" id="PIRNR006078"/>
    </source>
</evidence>
<evidence type="ECO:0000313" key="6">
    <source>
        <dbReference type="Proteomes" id="UP000240509"/>
    </source>
</evidence>
<dbReference type="InterPro" id="IPR018193">
    <property type="entry name" value="Glyc_kinase_flavodox-like_fold"/>
</dbReference>
<dbReference type="OrthoDB" id="9774290at2"/>
<comment type="caution">
    <text evidence="5">The sequence shown here is derived from an EMBL/GenBank/DDBJ whole genome shotgun (WGS) entry which is preliminary data.</text>
</comment>
<dbReference type="PANTHER" id="PTHR21599">
    <property type="entry name" value="GLYCERATE KINASE"/>
    <property type="match status" value="1"/>
</dbReference>
<dbReference type="Gene3D" id="3.40.50.10350">
    <property type="entry name" value="Glycerate kinase, domain 1"/>
    <property type="match status" value="1"/>
</dbReference>
<evidence type="ECO:0000256" key="3">
    <source>
        <dbReference type="ARBA" id="ARBA00022777"/>
    </source>
</evidence>
<dbReference type="Pfam" id="PF02595">
    <property type="entry name" value="Gly_kinase"/>
    <property type="match status" value="1"/>
</dbReference>
<dbReference type="GO" id="GO:0031388">
    <property type="term" value="P:organic acid phosphorylation"/>
    <property type="evidence" value="ECO:0007669"/>
    <property type="project" value="UniProtKB-UniRule"/>
</dbReference>
<keyword evidence="2 4" id="KW-0808">Transferase</keyword>
<sequence length="378" mass="39912">MKIVVAPDSFKGSMTALEVCQSIERGINNVMDEAAVDLVPMADGGEGTVENLTAASRGNLHYETVNDPFFRKVEAAWGVLGDGETAVIETAAASGLQLLTSEELDPFHASSFGTGELIRCALDKGYRRFILGLGGSATNDAGMGLLRALGIEFYDKNNLPIPEGGGHLHKLDRLDTLELDPRVTEAVFLAASDVQNVLCGTAGASAVFGPQKGADSEAVKTLDNNLRYFAVTTEKQLNKKMLELPGGGAAGGIGAALISFLQAELIPGIELVMSEAAFSERLETADLVITGEGKLDSQTLDGKVINGVAQKAGSLGIPVVAVCGQLELSSEQMHKLGILAAFSLIKKSASLEEIIPRSSEWLTSLVENMMRLILVHNK</sequence>
<proteinExistence type="inferred from homology"/>
<evidence type="ECO:0000256" key="2">
    <source>
        <dbReference type="ARBA" id="ARBA00022679"/>
    </source>
</evidence>
<dbReference type="Proteomes" id="UP000240509">
    <property type="component" value="Unassembled WGS sequence"/>
</dbReference>
<dbReference type="PIRSF" id="PIRSF006078">
    <property type="entry name" value="GlxK"/>
    <property type="match status" value="1"/>
</dbReference>
<organism evidence="5 6">
    <name type="scientific">Alkalicoccus saliphilus</name>
    <dbReference type="NCBI Taxonomy" id="200989"/>
    <lineage>
        <taxon>Bacteria</taxon>
        <taxon>Bacillati</taxon>
        <taxon>Bacillota</taxon>
        <taxon>Bacilli</taxon>
        <taxon>Bacillales</taxon>
        <taxon>Bacillaceae</taxon>
        <taxon>Alkalicoccus</taxon>
    </lineage>
</organism>
<dbReference type="InterPro" id="IPR004381">
    <property type="entry name" value="Glycerate_kinase"/>
</dbReference>
<name>A0A2T4U6W0_9BACI</name>
<comment type="similarity">
    <text evidence="1 4">Belongs to the glycerate kinase type-1 family.</text>
</comment>
<gene>
    <name evidence="5" type="ORF">C6Y45_07965</name>
</gene>
<accession>A0A2T4U6W0</accession>
<dbReference type="PANTHER" id="PTHR21599:SF0">
    <property type="entry name" value="GLYCERATE KINASE"/>
    <property type="match status" value="1"/>
</dbReference>
<dbReference type="InterPro" id="IPR018197">
    <property type="entry name" value="Glycerate_kinase_RE-like"/>
</dbReference>
<keyword evidence="6" id="KW-1185">Reference proteome</keyword>
<reference evidence="5 6" key="1">
    <citation type="submission" date="2018-03" db="EMBL/GenBank/DDBJ databases">
        <title>Alkalicoccus saliphilus sp. nov., isolated from a mineral pool.</title>
        <authorList>
            <person name="Zhao B."/>
        </authorList>
    </citation>
    <scope>NUCLEOTIDE SEQUENCE [LARGE SCALE GENOMIC DNA]</scope>
    <source>
        <strain evidence="5 6">6AG</strain>
    </source>
</reference>
<evidence type="ECO:0000313" key="5">
    <source>
        <dbReference type="EMBL" id="PTL39105.1"/>
    </source>
</evidence>